<protein>
    <submittedName>
        <fullName evidence="1">Uncharacterized protein</fullName>
    </submittedName>
</protein>
<gene>
    <name evidence="1" type="ORF">BaRGS_00019746</name>
</gene>
<comment type="caution">
    <text evidence="1">The sequence shown here is derived from an EMBL/GenBank/DDBJ whole genome shotgun (WGS) entry which is preliminary data.</text>
</comment>
<evidence type="ECO:0000313" key="1">
    <source>
        <dbReference type="EMBL" id="KAK7489085.1"/>
    </source>
</evidence>
<dbReference type="AlphaFoldDB" id="A0ABD0KQS3"/>
<organism evidence="1 2">
    <name type="scientific">Batillaria attramentaria</name>
    <dbReference type="NCBI Taxonomy" id="370345"/>
    <lineage>
        <taxon>Eukaryota</taxon>
        <taxon>Metazoa</taxon>
        <taxon>Spiralia</taxon>
        <taxon>Lophotrochozoa</taxon>
        <taxon>Mollusca</taxon>
        <taxon>Gastropoda</taxon>
        <taxon>Caenogastropoda</taxon>
        <taxon>Sorbeoconcha</taxon>
        <taxon>Cerithioidea</taxon>
        <taxon>Batillariidae</taxon>
        <taxon>Batillaria</taxon>
    </lineage>
</organism>
<proteinExistence type="predicted"/>
<sequence>MAHMSAGRMPQTGYELLRASTPRTFKYYEAKPDRAAPLSILNRIALVACERFILLMNNTVLLTKHHRLANMQQVVDYLLGNHDDIGCNGDRGDFYRRKLAEQIYINFGIHNITHQNVLNLVRDTLQLEEDTRQALAIYGSERSAAPYIRVDDQVLDVLARIADMH</sequence>
<dbReference type="Proteomes" id="UP001519460">
    <property type="component" value="Unassembled WGS sequence"/>
</dbReference>
<dbReference type="EMBL" id="JACVVK020000143">
    <property type="protein sequence ID" value="KAK7489085.1"/>
    <property type="molecule type" value="Genomic_DNA"/>
</dbReference>
<reference evidence="1 2" key="1">
    <citation type="journal article" date="2023" name="Sci. Data">
        <title>Genome assembly of the Korean intertidal mud-creeper Batillaria attramentaria.</title>
        <authorList>
            <person name="Patra A.K."/>
            <person name="Ho P.T."/>
            <person name="Jun S."/>
            <person name="Lee S.J."/>
            <person name="Kim Y."/>
            <person name="Won Y.J."/>
        </authorList>
    </citation>
    <scope>NUCLEOTIDE SEQUENCE [LARGE SCALE GENOMIC DNA]</scope>
    <source>
        <strain evidence="1">Wonlab-2016</strain>
    </source>
</reference>
<name>A0ABD0KQS3_9CAEN</name>
<keyword evidence="2" id="KW-1185">Reference proteome</keyword>
<evidence type="ECO:0000313" key="2">
    <source>
        <dbReference type="Proteomes" id="UP001519460"/>
    </source>
</evidence>
<accession>A0ABD0KQS3</accession>